<proteinExistence type="inferred from homology"/>
<accession>A0A9Q5N4D0</accession>
<feature type="domain" description="TNase-like" evidence="9">
    <location>
        <begin position="53"/>
        <end position="217"/>
    </location>
</feature>
<organism evidence="10 11">
    <name type="scientific">Sanghuangporus baumii</name>
    <name type="common">Phellinus baumii</name>
    <dbReference type="NCBI Taxonomy" id="108892"/>
    <lineage>
        <taxon>Eukaryota</taxon>
        <taxon>Fungi</taxon>
        <taxon>Dikarya</taxon>
        <taxon>Basidiomycota</taxon>
        <taxon>Agaricomycotina</taxon>
        <taxon>Agaricomycetes</taxon>
        <taxon>Hymenochaetales</taxon>
        <taxon>Hymenochaetaceae</taxon>
        <taxon>Sanghuangporus</taxon>
    </lineage>
</organism>
<keyword evidence="11" id="KW-1185">Reference proteome</keyword>
<dbReference type="GO" id="GO:0016020">
    <property type="term" value="C:membrane"/>
    <property type="evidence" value="ECO:0007669"/>
    <property type="project" value="UniProtKB-SubCell"/>
</dbReference>
<evidence type="ECO:0000256" key="6">
    <source>
        <dbReference type="ARBA" id="ARBA00022801"/>
    </source>
</evidence>
<evidence type="ECO:0000313" key="11">
    <source>
        <dbReference type="Proteomes" id="UP000757232"/>
    </source>
</evidence>
<evidence type="ECO:0000259" key="9">
    <source>
        <dbReference type="SMART" id="SM00318"/>
    </source>
</evidence>
<evidence type="ECO:0000256" key="3">
    <source>
        <dbReference type="ARBA" id="ARBA00005435"/>
    </source>
</evidence>
<dbReference type="AlphaFoldDB" id="A0A9Q5N4D0"/>
<dbReference type="SUPFAM" id="SSF50199">
    <property type="entry name" value="Staphylococcal nuclease"/>
    <property type="match status" value="1"/>
</dbReference>
<gene>
    <name evidence="10" type="ORF">A7U60_g8983</name>
</gene>
<dbReference type="PANTHER" id="PTHR12302">
    <property type="entry name" value="EBNA2 BINDING PROTEIN P100"/>
    <property type="match status" value="1"/>
</dbReference>
<keyword evidence="7" id="KW-0106">Calcium</keyword>
<sequence length="268" mass="30588">MLEWLFGSSPSPKNTKTPKEEPKSKLEEWLAIYEGQPVKYRLPCTLAAGSVVMLAFQIIYRIHSRRYPTHEWITPDLYAKKLWIKGILGHFGKRAQPYSSEALNWLQKMVLGKVVYCQLLKRDHYGRAVIRYMKVCAVMLPNGFLSRFSTRRWGLPLADEMLRAGLATVYTNKDAVYGPGGLEGHQVIEAKAKSEAEEGAQVIEAKAKKRRKGRWVDGPDIESPSEWKRRYRLSASPEELLDPVIESERAEQIEKVNGSGKNGKSRRK</sequence>
<dbReference type="InterPro" id="IPR016071">
    <property type="entry name" value="Staphylococal_nuclease_OB-fold"/>
</dbReference>
<evidence type="ECO:0000256" key="2">
    <source>
        <dbReference type="ARBA" id="ARBA00004173"/>
    </source>
</evidence>
<dbReference type="Pfam" id="PF00565">
    <property type="entry name" value="SNase"/>
    <property type="match status" value="1"/>
</dbReference>
<reference evidence="10" key="1">
    <citation type="submission" date="2016-06" db="EMBL/GenBank/DDBJ databases">
        <title>Draft Genome sequence of the fungus Inonotus baumii.</title>
        <authorList>
            <person name="Zhu H."/>
            <person name="Lin W."/>
        </authorList>
    </citation>
    <scope>NUCLEOTIDE SEQUENCE</scope>
    <source>
        <strain evidence="10">821</strain>
    </source>
</reference>
<evidence type="ECO:0000313" key="10">
    <source>
        <dbReference type="EMBL" id="OCB84303.1"/>
    </source>
</evidence>
<evidence type="ECO:0000256" key="8">
    <source>
        <dbReference type="SAM" id="MobiDB-lite"/>
    </source>
</evidence>
<dbReference type="Gene3D" id="2.40.50.90">
    <property type="match status" value="1"/>
</dbReference>
<dbReference type="GO" id="GO:0005739">
    <property type="term" value="C:mitochondrion"/>
    <property type="evidence" value="ECO:0007669"/>
    <property type="project" value="UniProtKB-SubCell"/>
</dbReference>
<dbReference type="OrthoDB" id="430293at2759"/>
<dbReference type="SMART" id="SM00318">
    <property type="entry name" value="SNc"/>
    <property type="match status" value="1"/>
</dbReference>
<keyword evidence="6" id="KW-0378">Hydrolase</keyword>
<comment type="similarity">
    <text evidence="3">Belongs to the LCL3 family.</text>
</comment>
<dbReference type="Proteomes" id="UP000757232">
    <property type="component" value="Unassembled WGS sequence"/>
</dbReference>
<name>A0A9Q5N4D0_SANBA</name>
<evidence type="ECO:0000256" key="5">
    <source>
        <dbReference type="ARBA" id="ARBA00022759"/>
    </source>
</evidence>
<evidence type="ECO:0000256" key="7">
    <source>
        <dbReference type="ARBA" id="ARBA00022837"/>
    </source>
</evidence>
<dbReference type="EMBL" id="LNZH02000216">
    <property type="protein sequence ID" value="OCB84303.1"/>
    <property type="molecule type" value="Genomic_DNA"/>
</dbReference>
<comment type="caution">
    <text evidence="10">The sequence shown here is derived from an EMBL/GenBank/DDBJ whole genome shotgun (WGS) entry which is preliminary data.</text>
</comment>
<dbReference type="InterPro" id="IPR035437">
    <property type="entry name" value="SNase_OB-fold_sf"/>
</dbReference>
<keyword evidence="5" id="KW-0255">Endonuclease</keyword>
<comment type="subcellular location">
    <subcellularLocation>
        <location evidence="1">Membrane</location>
        <topology evidence="1">Single-pass membrane protein</topology>
    </subcellularLocation>
    <subcellularLocation>
        <location evidence="2">Mitochondrion</location>
    </subcellularLocation>
</comment>
<evidence type="ECO:0000256" key="1">
    <source>
        <dbReference type="ARBA" id="ARBA00004167"/>
    </source>
</evidence>
<keyword evidence="4" id="KW-0540">Nuclease</keyword>
<dbReference type="GO" id="GO:0016787">
    <property type="term" value="F:hydrolase activity"/>
    <property type="evidence" value="ECO:0007669"/>
    <property type="project" value="UniProtKB-KW"/>
</dbReference>
<dbReference type="PANTHER" id="PTHR12302:SF3">
    <property type="entry name" value="SERINE_THREONINE-PROTEIN KINASE 31"/>
    <property type="match status" value="1"/>
</dbReference>
<dbReference type="GO" id="GO:0004519">
    <property type="term" value="F:endonuclease activity"/>
    <property type="evidence" value="ECO:0007669"/>
    <property type="project" value="UniProtKB-KW"/>
</dbReference>
<evidence type="ECO:0000256" key="4">
    <source>
        <dbReference type="ARBA" id="ARBA00022722"/>
    </source>
</evidence>
<protein>
    <submittedName>
        <fullName evidence="10">Nuclease</fullName>
    </submittedName>
</protein>
<feature type="region of interest" description="Disordered" evidence="8">
    <location>
        <begin position="1"/>
        <end position="22"/>
    </location>
</feature>